<dbReference type="EMBL" id="CAJGYO010000014">
    <property type="protein sequence ID" value="CAD6266928.1"/>
    <property type="molecule type" value="Genomic_DNA"/>
</dbReference>
<accession>A0A811RAK0</accession>
<organism evidence="1 2">
    <name type="scientific">Miscanthus lutarioriparius</name>
    <dbReference type="NCBI Taxonomy" id="422564"/>
    <lineage>
        <taxon>Eukaryota</taxon>
        <taxon>Viridiplantae</taxon>
        <taxon>Streptophyta</taxon>
        <taxon>Embryophyta</taxon>
        <taxon>Tracheophyta</taxon>
        <taxon>Spermatophyta</taxon>
        <taxon>Magnoliopsida</taxon>
        <taxon>Liliopsida</taxon>
        <taxon>Poales</taxon>
        <taxon>Poaceae</taxon>
        <taxon>PACMAD clade</taxon>
        <taxon>Panicoideae</taxon>
        <taxon>Andropogonodae</taxon>
        <taxon>Andropogoneae</taxon>
        <taxon>Saccharinae</taxon>
        <taxon>Miscanthus</taxon>
    </lineage>
</organism>
<gene>
    <name evidence="1" type="ORF">NCGR_LOCUS50233</name>
</gene>
<name>A0A811RAK0_9POAL</name>
<dbReference type="Proteomes" id="UP000604825">
    <property type="component" value="Unassembled WGS sequence"/>
</dbReference>
<protein>
    <submittedName>
        <fullName evidence="1">Uncharacterized protein</fullName>
    </submittedName>
</protein>
<sequence>MVVSSSPCKQLNSNIYPPVVLKISTSTTVCKSFKAQTSDPFVASAFYLNRLFTCSSNFVQAFHDGTVADTAVSL</sequence>
<dbReference type="AlphaFoldDB" id="A0A811RAK0"/>
<comment type="caution">
    <text evidence="1">The sequence shown here is derived from an EMBL/GenBank/DDBJ whole genome shotgun (WGS) entry which is preliminary data.</text>
</comment>
<evidence type="ECO:0000313" key="1">
    <source>
        <dbReference type="EMBL" id="CAD6266928.1"/>
    </source>
</evidence>
<reference evidence="1" key="1">
    <citation type="submission" date="2020-10" db="EMBL/GenBank/DDBJ databases">
        <authorList>
            <person name="Han B."/>
            <person name="Lu T."/>
            <person name="Zhao Q."/>
            <person name="Huang X."/>
            <person name="Zhao Y."/>
        </authorList>
    </citation>
    <scope>NUCLEOTIDE SEQUENCE</scope>
</reference>
<keyword evidence="2" id="KW-1185">Reference proteome</keyword>
<evidence type="ECO:0000313" key="2">
    <source>
        <dbReference type="Proteomes" id="UP000604825"/>
    </source>
</evidence>
<proteinExistence type="predicted"/>